<dbReference type="AlphaFoldDB" id="A0A2P6SIP7"/>
<comment type="caution">
    <text evidence="2">The sequence shown here is derived from an EMBL/GenBank/DDBJ whole genome shotgun (WGS) entry which is preliminary data.</text>
</comment>
<evidence type="ECO:0000313" key="3">
    <source>
        <dbReference type="Proteomes" id="UP000238479"/>
    </source>
</evidence>
<feature type="region of interest" description="Disordered" evidence="1">
    <location>
        <begin position="1"/>
        <end position="56"/>
    </location>
</feature>
<dbReference type="EMBL" id="PDCK01000039">
    <property type="protein sequence ID" value="PRQ58539.1"/>
    <property type="molecule type" value="Genomic_DNA"/>
</dbReference>
<evidence type="ECO:0000313" key="2">
    <source>
        <dbReference type="EMBL" id="PRQ58539.1"/>
    </source>
</evidence>
<protein>
    <submittedName>
        <fullName evidence="2">Uncharacterized protein</fullName>
    </submittedName>
</protein>
<accession>A0A2P6SIP7</accession>
<gene>
    <name evidence="2" type="ORF">RchiOBHm_Chr1g0360411</name>
</gene>
<name>A0A2P6SIP7_ROSCH</name>
<dbReference type="Gramene" id="PRQ58539">
    <property type="protein sequence ID" value="PRQ58539"/>
    <property type="gene ID" value="RchiOBHm_Chr1g0360411"/>
</dbReference>
<evidence type="ECO:0000256" key="1">
    <source>
        <dbReference type="SAM" id="MobiDB-lite"/>
    </source>
</evidence>
<proteinExistence type="predicted"/>
<keyword evidence="3" id="KW-1185">Reference proteome</keyword>
<feature type="compositionally biased region" description="Polar residues" evidence="1">
    <location>
        <begin position="23"/>
        <end position="33"/>
    </location>
</feature>
<feature type="compositionally biased region" description="Polar residues" evidence="1">
    <location>
        <begin position="47"/>
        <end position="56"/>
    </location>
</feature>
<dbReference type="Proteomes" id="UP000238479">
    <property type="component" value="Chromosome 1"/>
</dbReference>
<reference evidence="2 3" key="1">
    <citation type="journal article" date="2018" name="Nat. Genet.">
        <title>The Rosa genome provides new insights in the design of modern roses.</title>
        <authorList>
            <person name="Bendahmane M."/>
        </authorList>
    </citation>
    <scope>NUCLEOTIDE SEQUENCE [LARGE SCALE GENOMIC DNA]</scope>
    <source>
        <strain evidence="3">cv. Old Blush</strain>
    </source>
</reference>
<feature type="compositionally biased region" description="Basic residues" evidence="1">
    <location>
        <begin position="1"/>
        <end position="14"/>
    </location>
</feature>
<sequence>MGKLRFKSSKKRAQGQKEADSSLVVSSTGTSPSIPDRAEEDVIQEGAPSSSSDKIM</sequence>
<organism evidence="2 3">
    <name type="scientific">Rosa chinensis</name>
    <name type="common">China rose</name>
    <dbReference type="NCBI Taxonomy" id="74649"/>
    <lineage>
        <taxon>Eukaryota</taxon>
        <taxon>Viridiplantae</taxon>
        <taxon>Streptophyta</taxon>
        <taxon>Embryophyta</taxon>
        <taxon>Tracheophyta</taxon>
        <taxon>Spermatophyta</taxon>
        <taxon>Magnoliopsida</taxon>
        <taxon>eudicotyledons</taxon>
        <taxon>Gunneridae</taxon>
        <taxon>Pentapetalae</taxon>
        <taxon>rosids</taxon>
        <taxon>fabids</taxon>
        <taxon>Rosales</taxon>
        <taxon>Rosaceae</taxon>
        <taxon>Rosoideae</taxon>
        <taxon>Rosoideae incertae sedis</taxon>
        <taxon>Rosa</taxon>
    </lineage>
</organism>